<sequence length="296" mass="33531">MLRSLAGAAEAGRSSAAAALRRSLHAGGREEVESVAYRMSMLRPPPVVPRRGLPRNSCSLIGRLDGPVRPCGGSSDERPMAYTFLSVSSSPSSPPSSSPSNFRVTLNLQGELAHVSLKHLKQNDLVYVSGLLNSYHKVDPSGEKHTFYKIHVTDLNYVLDQNQRPQNDENSSDKSSMLSTTDEILTEKKYIDRLRLWQVFFASPYEWWDNRQSKPYSYYPDFKHKDTGEKLWLRADDPPWVRRQLELQDQQLAENGHRDGSRTLKNHTWKSQDFDCSPSQDFGYSDDEELLHSSGA</sequence>
<dbReference type="AlphaFoldDB" id="A0A0D3FL90"/>
<dbReference type="PANTHER" id="PTHR10302:SF18">
    <property type="entry name" value="PROTEIN OSB1, MITOCHONDRIAL"/>
    <property type="match status" value="1"/>
</dbReference>
<protein>
    <recommendedName>
        <fullName evidence="6">Protein OSB1, mitochondrial</fullName>
    </recommendedName>
</protein>
<name>A0A0D3FL90_9ORYZ</name>
<feature type="region of interest" description="Disordered" evidence="3">
    <location>
        <begin position="274"/>
        <end position="296"/>
    </location>
</feature>
<evidence type="ECO:0000313" key="5">
    <source>
        <dbReference type="Proteomes" id="UP000026960"/>
    </source>
</evidence>
<accession>A0A0D3FL90</accession>
<organism evidence="4">
    <name type="scientific">Oryza barthii</name>
    <dbReference type="NCBI Taxonomy" id="65489"/>
    <lineage>
        <taxon>Eukaryota</taxon>
        <taxon>Viridiplantae</taxon>
        <taxon>Streptophyta</taxon>
        <taxon>Embryophyta</taxon>
        <taxon>Tracheophyta</taxon>
        <taxon>Spermatophyta</taxon>
        <taxon>Magnoliopsida</taxon>
        <taxon>Liliopsida</taxon>
        <taxon>Poales</taxon>
        <taxon>Poaceae</taxon>
        <taxon>BOP clade</taxon>
        <taxon>Oryzoideae</taxon>
        <taxon>Oryzeae</taxon>
        <taxon>Oryzinae</taxon>
        <taxon>Oryza</taxon>
    </lineage>
</organism>
<dbReference type="HOGENOM" id="CLU_049248_0_0_1"/>
<evidence type="ECO:0000313" key="4">
    <source>
        <dbReference type="EnsemblPlants" id="OBART03G25950.1"/>
    </source>
</evidence>
<evidence type="ECO:0000256" key="2">
    <source>
        <dbReference type="PROSITE-ProRule" id="PRU00252"/>
    </source>
</evidence>
<dbReference type="eggNOG" id="ENOG502S048">
    <property type="taxonomic scope" value="Eukaryota"/>
</dbReference>
<evidence type="ECO:0008006" key="6">
    <source>
        <dbReference type="Google" id="ProtNLM"/>
    </source>
</evidence>
<proteinExistence type="predicted"/>
<dbReference type="InterPro" id="IPR000424">
    <property type="entry name" value="Primosome_PriB/ssb"/>
</dbReference>
<evidence type="ECO:0000256" key="3">
    <source>
        <dbReference type="SAM" id="MobiDB-lite"/>
    </source>
</evidence>
<dbReference type="Proteomes" id="UP000026960">
    <property type="component" value="Chromosome 3"/>
</dbReference>
<dbReference type="InterPro" id="IPR011344">
    <property type="entry name" value="ssDNA-bd"/>
</dbReference>
<keyword evidence="1 2" id="KW-0238">DNA-binding</keyword>
<dbReference type="PROSITE" id="PS50935">
    <property type="entry name" value="SSB"/>
    <property type="match status" value="1"/>
</dbReference>
<dbReference type="SUPFAM" id="SSF50249">
    <property type="entry name" value="Nucleic acid-binding proteins"/>
    <property type="match status" value="1"/>
</dbReference>
<evidence type="ECO:0000256" key="1">
    <source>
        <dbReference type="ARBA" id="ARBA00023125"/>
    </source>
</evidence>
<feature type="region of interest" description="Disordered" evidence="3">
    <location>
        <begin position="160"/>
        <end position="179"/>
    </location>
</feature>
<reference evidence="4" key="1">
    <citation type="journal article" date="2009" name="Rice">
        <title>De Novo Next Generation Sequencing of Plant Genomes.</title>
        <authorList>
            <person name="Rounsley S."/>
            <person name="Marri P.R."/>
            <person name="Yu Y."/>
            <person name="He R."/>
            <person name="Sisneros N."/>
            <person name="Goicoechea J.L."/>
            <person name="Lee S.J."/>
            <person name="Angelova A."/>
            <person name="Kudrna D."/>
            <person name="Luo M."/>
            <person name="Affourtit J."/>
            <person name="Desany B."/>
            <person name="Knight J."/>
            <person name="Niazi F."/>
            <person name="Egholm M."/>
            <person name="Wing R.A."/>
        </authorList>
    </citation>
    <scope>NUCLEOTIDE SEQUENCE [LARGE SCALE GENOMIC DNA]</scope>
    <source>
        <strain evidence="4">cv. IRGC 105608</strain>
    </source>
</reference>
<dbReference type="GO" id="GO:0003697">
    <property type="term" value="F:single-stranded DNA binding"/>
    <property type="evidence" value="ECO:0007669"/>
    <property type="project" value="InterPro"/>
</dbReference>
<dbReference type="PaxDb" id="65489-OBART03G25950.1"/>
<dbReference type="InterPro" id="IPR012340">
    <property type="entry name" value="NA-bd_OB-fold"/>
</dbReference>
<dbReference type="GO" id="GO:0042645">
    <property type="term" value="C:mitochondrial nucleoid"/>
    <property type="evidence" value="ECO:0007669"/>
    <property type="project" value="TreeGrafter"/>
</dbReference>
<dbReference type="EnsemblPlants" id="OBART03G25950.1">
    <property type="protein sequence ID" value="OBART03G25950.1"/>
    <property type="gene ID" value="OBART03G25950"/>
</dbReference>
<dbReference type="PANTHER" id="PTHR10302">
    <property type="entry name" value="SINGLE-STRANDED DNA-BINDING PROTEIN"/>
    <property type="match status" value="1"/>
</dbReference>
<reference evidence="4" key="2">
    <citation type="submission" date="2015-03" db="UniProtKB">
        <authorList>
            <consortium name="EnsemblPlants"/>
        </authorList>
    </citation>
    <scope>IDENTIFICATION</scope>
</reference>
<keyword evidence="5" id="KW-1185">Reference proteome</keyword>
<dbReference type="GO" id="GO:0006264">
    <property type="term" value="P:mitochondrial DNA replication"/>
    <property type="evidence" value="ECO:0007669"/>
    <property type="project" value="TreeGrafter"/>
</dbReference>
<dbReference type="Gramene" id="OBART03G25950.1">
    <property type="protein sequence ID" value="OBART03G25950.1"/>
    <property type="gene ID" value="OBART03G25950"/>
</dbReference>
<dbReference type="STRING" id="65489.A0A0D3FL90"/>